<feature type="region of interest" description="Disordered" evidence="21">
    <location>
        <begin position="14"/>
        <end position="67"/>
    </location>
</feature>
<dbReference type="GO" id="GO:0005643">
    <property type="term" value="C:nuclear pore"/>
    <property type="evidence" value="ECO:0007669"/>
    <property type="project" value="UniProtKB-SubCell"/>
</dbReference>
<evidence type="ECO:0000256" key="5">
    <source>
        <dbReference type="ARBA" id="ARBA00022499"/>
    </source>
</evidence>
<keyword evidence="24" id="KW-0436">Ligase</keyword>
<sequence length="1116" mass="126536">MLAPVDGFNFGIAKAEAKPSDRQSASDLKNIAELHKEKVKEAAPSSSDQSVDADSHDNNPLVTGKPSTFSFADLAESQGSFQFGQKDPTSKGFAGAGEKFFTGFHSSPKADTSGDQDDEMYITEENDNIQFEPIVQMPEKTDLVTGEEDEKVLYSQRVKLFRFHTETSQWKERGVGNLKLLKNNQNGRLRILMRREQVLKVCANHWITTTMSLKSLTGSDRAWMWLANDFSDGDAKIEQLAAKFKTPELAEEFKLKFEECQRLLLDIPLQTPHKLVNIGRMAQLIQKAEEMKSDLKDLKAFLTYQNKGDESSNAGHSTSAVVVRLDSDSTVPTLEWDNYDLREEAHKDYANSSVHDTPSQPDPIFCFGESTTGFSFSFQPMLSPSKSPSKLNQSQAFVGTDNQREALQEEKLDGPYFVPVVPLPDLVEVSTGEENEQVLFSHRAKLYRYDKDLSQWKERGIGNLKILQHYETKRVRLVMRRDQVLKLCANHWIAADMKLEPMNEAEKAWIWSAFDFAEGQGKVEQLAIRFKLQETANAFKEVFEEAKTAQEKDTLLTPFSARLNQSQAFVGTDNQREALQEEKLDGPYFVPVVPLPDLVEVSTGEENEQVLFSHRAKLYRYDKDLSQWKERDNQREALQEEKLDGPYFVPVVPLPDLVEVSTGEENEQVLFSHRAKLYRYDKDLSQWKERAQKSTQNVCDDNDDDVEIVFELKPLREQTELAAKLMLPPTFFCYKNRPGYVSDDDNDGLSFGFVSVDDNFTWSGAGATVFRSAGTQNKGEKTHSDAEEEGSDDETPHNEKIRFEPIVSLPKLKVRSGEEDEEIQFKERAKLYHWDRELNQWKERGVGHIKILFHPVKKNYRVLMRREQVLKVCANHTISQSIELKSMNTSANALVWTATDYSEGDGKVEQLAAKFKTPELAKYFTQVFTDCQSRMSQANAVHLSVPETLSQESNPVVFFDITVDDEDVGRVVMELFAHIVPKTAENFRALCTGEMGFGYRQSIFHRIIPDFMCQGGDITNQNGTGGKSIYGAKFEDESFEVRHTGPGLLSMANRGRDTNSSQFFITLKKAEHLDFKHVAFGFVKEGMDVVRKIGELGTEEGKPTKTITISECGQIL</sequence>
<dbReference type="STRING" id="84645.A0A498LD83"/>
<dbReference type="GO" id="GO:0003755">
    <property type="term" value="F:peptidyl-prolyl cis-trans isomerase activity"/>
    <property type="evidence" value="ECO:0007669"/>
    <property type="project" value="InterPro"/>
</dbReference>
<dbReference type="InterPro" id="IPR002130">
    <property type="entry name" value="Cyclophilin-type_PPIase_dom"/>
</dbReference>
<dbReference type="InterPro" id="IPR022011">
    <property type="entry name" value="IR1-M"/>
</dbReference>
<dbReference type="GO" id="GO:0016740">
    <property type="term" value="F:transferase activity"/>
    <property type="evidence" value="ECO:0007669"/>
    <property type="project" value="UniProtKB-KW"/>
</dbReference>
<dbReference type="GO" id="GO:0005737">
    <property type="term" value="C:cytoplasm"/>
    <property type="evidence" value="ECO:0007669"/>
    <property type="project" value="TreeGrafter"/>
</dbReference>
<evidence type="ECO:0000256" key="9">
    <source>
        <dbReference type="ARBA" id="ARBA00022786"/>
    </source>
</evidence>
<evidence type="ECO:0000256" key="18">
    <source>
        <dbReference type="ARBA" id="ARBA00061164"/>
    </source>
</evidence>
<dbReference type="Proteomes" id="UP000290572">
    <property type="component" value="Unassembled WGS sequence"/>
</dbReference>
<keyword evidence="14" id="KW-0906">Nuclear pore complex</keyword>
<keyword evidence="16" id="KW-1015">Disulfide bond</keyword>
<dbReference type="FunFam" id="2.30.29.30:FF:000018">
    <property type="entry name" value="E3 SUMO-protein ligase RanBP2"/>
    <property type="match status" value="3"/>
</dbReference>
<feature type="compositionally biased region" description="Basic and acidic residues" evidence="21">
    <location>
        <begin position="30"/>
        <end position="41"/>
    </location>
</feature>
<dbReference type="Pfam" id="PF00638">
    <property type="entry name" value="Ran_BP1"/>
    <property type="match status" value="5"/>
</dbReference>
<dbReference type="PANTHER" id="PTHR23138">
    <property type="entry name" value="RAN BINDING PROTEIN"/>
    <property type="match status" value="1"/>
</dbReference>
<organism evidence="24 25">
    <name type="scientific">Labeo rohita</name>
    <name type="common">Indian major carp</name>
    <name type="synonym">Cyprinus rohita</name>
    <dbReference type="NCBI Taxonomy" id="84645"/>
    <lineage>
        <taxon>Eukaryota</taxon>
        <taxon>Metazoa</taxon>
        <taxon>Chordata</taxon>
        <taxon>Craniata</taxon>
        <taxon>Vertebrata</taxon>
        <taxon>Euteleostomi</taxon>
        <taxon>Actinopterygii</taxon>
        <taxon>Neopterygii</taxon>
        <taxon>Teleostei</taxon>
        <taxon>Ostariophysi</taxon>
        <taxon>Cypriniformes</taxon>
        <taxon>Cyprinidae</taxon>
        <taxon>Labeoninae</taxon>
        <taxon>Labeonini</taxon>
        <taxon>Labeo</taxon>
    </lineage>
</organism>
<evidence type="ECO:0000256" key="7">
    <source>
        <dbReference type="ARBA" id="ARBA00022679"/>
    </source>
</evidence>
<dbReference type="SMART" id="SM00160">
    <property type="entry name" value="RanBD"/>
    <property type="match status" value="4"/>
</dbReference>
<keyword evidence="13" id="KW-0653">Protein transport</keyword>
<dbReference type="EMBL" id="QBIY01013377">
    <property type="protein sequence ID" value="RXN06190.1"/>
    <property type="molecule type" value="Genomic_DNA"/>
</dbReference>
<reference evidence="24 25" key="1">
    <citation type="submission" date="2018-03" db="EMBL/GenBank/DDBJ databases">
        <title>Draft genome sequence of Rohu Carp (Labeo rohita).</title>
        <authorList>
            <person name="Das P."/>
            <person name="Kushwaha B."/>
            <person name="Joshi C.G."/>
            <person name="Kumar D."/>
            <person name="Nagpure N.S."/>
            <person name="Sahoo L."/>
            <person name="Das S.P."/>
            <person name="Bit A."/>
            <person name="Patnaik S."/>
            <person name="Meher P.K."/>
            <person name="Jayasankar P."/>
            <person name="Koringa P.G."/>
            <person name="Patel N.V."/>
            <person name="Hinsu A.T."/>
            <person name="Kumar R."/>
            <person name="Pandey M."/>
            <person name="Agarwal S."/>
            <person name="Srivastava S."/>
            <person name="Singh M."/>
            <person name="Iquebal M.A."/>
            <person name="Jaiswal S."/>
            <person name="Angadi U.B."/>
            <person name="Kumar N."/>
            <person name="Raza M."/>
            <person name="Shah T.M."/>
            <person name="Rai A."/>
            <person name="Jena J.K."/>
        </authorList>
    </citation>
    <scope>NUCLEOTIDE SEQUENCE [LARGE SCALE GENOMIC DNA]</scope>
    <source>
        <strain evidence="24">DASCIFA01</strain>
        <tissue evidence="24">Testis</tissue>
    </source>
</reference>
<evidence type="ECO:0000256" key="1">
    <source>
        <dbReference type="ARBA" id="ARBA00004126"/>
    </source>
</evidence>
<keyword evidence="5" id="KW-1017">Isopeptide bond</keyword>
<dbReference type="PROSITE" id="PS00170">
    <property type="entry name" value="CSA_PPIASE_1"/>
    <property type="match status" value="1"/>
</dbReference>
<comment type="caution">
    <text evidence="24">The sequence shown here is derived from an EMBL/GenBank/DDBJ whole genome shotgun (WGS) entry which is preliminary data.</text>
</comment>
<feature type="compositionally biased region" description="Polar residues" evidence="21">
    <location>
        <begin position="44"/>
        <end position="67"/>
    </location>
</feature>
<keyword evidence="14" id="KW-0811">Translocation</keyword>
<dbReference type="GO" id="GO:0005096">
    <property type="term" value="F:GTPase activator activity"/>
    <property type="evidence" value="ECO:0007669"/>
    <property type="project" value="TreeGrafter"/>
</dbReference>
<keyword evidence="7" id="KW-0808">Transferase</keyword>
<dbReference type="GO" id="GO:0031965">
    <property type="term" value="C:nuclear membrane"/>
    <property type="evidence" value="ECO:0007669"/>
    <property type="project" value="UniProtKB-SubCell"/>
</dbReference>
<dbReference type="FunFam" id="2.40.100.10:FF:000020">
    <property type="entry name" value="E3 SUMO-protein ligase RanBP2"/>
    <property type="match status" value="1"/>
</dbReference>
<keyword evidence="25" id="KW-1185">Reference proteome</keyword>
<keyword evidence="17" id="KW-0539">Nucleus</keyword>
<evidence type="ECO:0000256" key="14">
    <source>
        <dbReference type="ARBA" id="ARBA00023132"/>
    </source>
</evidence>
<dbReference type="Gene3D" id="2.40.100.10">
    <property type="entry name" value="Cyclophilin-like"/>
    <property type="match status" value="1"/>
</dbReference>
<evidence type="ECO:0000256" key="10">
    <source>
        <dbReference type="ARBA" id="ARBA00022816"/>
    </source>
</evidence>
<dbReference type="PROSITE" id="PS50196">
    <property type="entry name" value="RANBD1"/>
    <property type="match status" value="5"/>
</dbReference>
<keyword evidence="6" id="KW-0597">Phosphoprotein</keyword>
<dbReference type="GO" id="GO:0003723">
    <property type="term" value="F:RNA binding"/>
    <property type="evidence" value="ECO:0007669"/>
    <property type="project" value="UniProtKB-KW"/>
</dbReference>
<feature type="domain" description="RanBD1" evidence="23">
    <location>
        <begin position="130"/>
        <end position="266"/>
    </location>
</feature>
<dbReference type="CDD" id="cd13177">
    <property type="entry name" value="RanBD2_RanBP2-like"/>
    <property type="match status" value="1"/>
</dbReference>
<dbReference type="CDD" id="cd01926">
    <property type="entry name" value="cyclophilin_ABH_like"/>
    <property type="match status" value="1"/>
</dbReference>
<dbReference type="Pfam" id="PF00160">
    <property type="entry name" value="Pro_isomerase"/>
    <property type="match status" value="1"/>
</dbReference>
<comment type="subcellular location">
    <subcellularLocation>
        <location evidence="1">Nucleus membrane</location>
    </subcellularLocation>
    <subcellularLocation>
        <location evidence="2">Nucleus</location>
        <location evidence="2">Nuclear pore complex</location>
    </subcellularLocation>
</comment>
<comment type="similarity">
    <text evidence="18">Belongs to the RanBP2 E3 ligase family.</text>
</comment>
<dbReference type="GO" id="GO:0051028">
    <property type="term" value="P:mRNA transport"/>
    <property type="evidence" value="ECO:0007669"/>
    <property type="project" value="UniProtKB-KW"/>
</dbReference>
<dbReference type="GO" id="GO:0016874">
    <property type="term" value="F:ligase activity"/>
    <property type="evidence" value="ECO:0007669"/>
    <property type="project" value="UniProtKB-KW"/>
</dbReference>
<evidence type="ECO:0000313" key="25">
    <source>
        <dbReference type="Proteomes" id="UP000290572"/>
    </source>
</evidence>
<dbReference type="InterPro" id="IPR000156">
    <property type="entry name" value="Ran_bind_dom"/>
</dbReference>
<keyword evidence="9" id="KW-0833">Ubl conjugation pathway</keyword>
<evidence type="ECO:0000256" key="20">
    <source>
        <dbReference type="ARBA" id="ARBA00081161"/>
    </source>
</evidence>
<feature type="domain" description="RanBD1" evidence="23">
    <location>
        <begin position="416"/>
        <end position="552"/>
    </location>
</feature>
<dbReference type="InterPro" id="IPR029000">
    <property type="entry name" value="Cyclophilin-like_dom_sf"/>
</dbReference>
<evidence type="ECO:0000256" key="21">
    <source>
        <dbReference type="SAM" id="MobiDB-lite"/>
    </source>
</evidence>
<dbReference type="Gene3D" id="2.30.29.30">
    <property type="entry name" value="Pleckstrin-homology domain (PH domain)/Phosphotyrosine-binding domain (PTB)"/>
    <property type="match status" value="5"/>
</dbReference>
<keyword evidence="15" id="KW-0472">Membrane</keyword>
<feature type="domain" description="PPIase cyclophilin-type" evidence="22">
    <location>
        <begin position="958"/>
        <end position="1114"/>
    </location>
</feature>
<evidence type="ECO:0000256" key="4">
    <source>
        <dbReference type="ARBA" id="ARBA00022448"/>
    </source>
</evidence>
<evidence type="ECO:0000256" key="2">
    <source>
        <dbReference type="ARBA" id="ARBA00004567"/>
    </source>
</evidence>
<dbReference type="InterPro" id="IPR045255">
    <property type="entry name" value="RanBP1-like"/>
</dbReference>
<dbReference type="SUPFAM" id="SSF50891">
    <property type="entry name" value="Cyclophilin-like"/>
    <property type="match status" value="1"/>
</dbReference>
<comment type="pathway">
    <text evidence="3">Protein modification; protein sumoylation.</text>
</comment>
<dbReference type="InterPro" id="IPR020892">
    <property type="entry name" value="Cyclophilin-type_PPIase_CS"/>
</dbReference>
<evidence type="ECO:0000256" key="17">
    <source>
        <dbReference type="ARBA" id="ARBA00023242"/>
    </source>
</evidence>
<feature type="domain" description="RanBD1" evidence="23">
    <location>
        <begin position="802"/>
        <end position="937"/>
    </location>
</feature>
<feature type="domain" description="RanBD1" evidence="23">
    <location>
        <begin position="647"/>
        <end position="719"/>
    </location>
</feature>
<gene>
    <name evidence="24" type="ORF">ROHU_035538</name>
</gene>
<dbReference type="InterPro" id="IPR011993">
    <property type="entry name" value="PH-like_dom_sf"/>
</dbReference>
<dbReference type="Pfam" id="PF12185">
    <property type="entry name" value="IR1-M"/>
    <property type="match status" value="1"/>
</dbReference>
<feature type="domain" description="RanBD1" evidence="23">
    <location>
        <begin position="588"/>
        <end position="631"/>
    </location>
</feature>
<keyword evidence="8" id="KW-0677">Repeat</keyword>
<dbReference type="PRINTS" id="PR00153">
    <property type="entry name" value="CSAPPISMRASE"/>
</dbReference>
<evidence type="ECO:0000256" key="16">
    <source>
        <dbReference type="ARBA" id="ARBA00023157"/>
    </source>
</evidence>
<protein>
    <recommendedName>
        <fullName evidence="19">E3 SUMO-protein ligase RanBP2</fullName>
    </recommendedName>
    <alternativeName>
        <fullName evidence="20">Ran-binding protein 2</fullName>
    </alternativeName>
</protein>
<evidence type="ECO:0000256" key="3">
    <source>
        <dbReference type="ARBA" id="ARBA00004718"/>
    </source>
</evidence>
<keyword evidence="12" id="KW-0694">RNA-binding</keyword>
<keyword evidence="10" id="KW-0509">mRNA transport</keyword>
<name>A0A498LD83_LABRO</name>
<evidence type="ECO:0000256" key="13">
    <source>
        <dbReference type="ARBA" id="ARBA00022927"/>
    </source>
</evidence>
<keyword evidence="11" id="KW-0832">Ubl conjugation</keyword>
<evidence type="ECO:0000259" key="23">
    <source>
        <dbReference type="PROSITE" id="PS50196"/>
    </source>
</evidence>
<dbReference type="PANTHER" id="PTHR23138:SF87">
    <property type="entry name" value="E3 SUMO-PROTEIN LIGASE RANBP2"/>
    <property type="match status" value="1"/>
</dbReference>
<dbReference type="GO" id="GO:0006457">
    <property type="term" value="P:protein folding"/>
    <property type="evidence" value="ECO:0007669"/>
    <property type="project" value="InterPro"/>
</dbReference>
<evidence type="ECO:0000256" key="12">
    <source>
        <dbReference type="ARBA" id="ARBA00022884"/>
    </source>
</evidence>
<dbReference type="AlphaFoldDB" id="A0A498LD83"/>
<keyword evidence="4" id="KW-0813">Transport</keyword>
<evidence type="ECO:0000256" key="19">
    <source>
        <dbReference type="ARBA" id="ARBA00070141"/>
    </source>
</evidence>
<dbReference type="GO" id="GO:0015031">
    <property type="term" value="P:protein transport"/>
    <property type="evidence" value="ECO:0007669"/>
    <property type="project" value="UniProtKB-KW"/>
</dbReference>
<evidence type="ECO:0000313" key="24">
    <source>
        <dbReference type="EMBL" id="RXN06190.1"/>
    </source>
</evidence>
<accession>A0A498LD83</accession>
<feature type="region of interest" description="Disordered" evidence="21">
    <location>
        <begin position="771"/>
        <end position="800"/>
    </location>
</feature>
<evidence type="ECO:0000256" key="6">
    <source>
        <dbReference type="ARBA" id="ARBA00022553"/>
    </source>
</evidence>
<evidence type="ECO:0000256" key="8">
    <source>
        <dbReference type="ARBA" id="ARBA00022737"/>
    </source>
</evidence>
<dbReference type="SUPFAM" id="SSF50729">
    <property type="entry name" value="PH domain-like"/>
    <property type="match status" value="5"/>
</dbReference>
<dbReference type="PROSITE" id="PS50072">
    <property type="entry name" value="CSA_PPIASE_2"/>
    <property type="match status" value="1"/>
</dbReference>
<evidence type="ECO:0000256" key="11">
    <source>
        <dbReference type="ARBA" id="ARBA00022843"/>
    </source>
</evidence>
<proteinExistence type="inferred from homology"/>
<evidence type="ECO:0000256" key="15">
    <source>
        <dbReference type="ARBA" id="ARBA00023136"/>
    </source>
</evidence>
<evidence type="ECO:0000259" key="22">
    <source>
        <dbReference type="PROSITE" id="PS50072"/>
    </source>
</evidence>